<comment type="similarity">
    <text evidence="3">Belongs to the NPH3 family.</text>
</comment>
<dbReference type="SUPFAM" id="SSF54695">
    <property type="entry name" value="POZ domain"/>
    <property type="match status" value="1"/>
</dbReference>
<evidence type="ECO:0000256" key="2">
    <source>
        <dbReference type="ARBA" id="ARBA00022786"/>
    </source>
</evidence>
<sequence length="640" mass="72256">MAFLRLGSKPECFHREGLNWFCSSGLSSDVAIEVQDMCFNLHKFPLISRSGLLSKLIEQLPFEDGSVCALKLPDLPGGAKAFELAMKFCYGVKFELTALNIVSLRCAAEYLQMTEDFGEKNLILQTDQFLKEVFTDWTDSLRALKTCQEVLRPAEDLYIVSRCIDSLATKACCSSIPDSITHLPQSTPAIEISDENVVAWNGISSAAGQKAEHLQGWWFDDVSFLNLHLYKRLIMAVESKGMNPEMISGSVMYYARKYLPLMTSQQLRPGATPVISNLLPSEEDQRMYLEELVTLLPTKKGVTPTSFLLSILRAAIFLQASSYCRENLERRVGAQLDEAALQDLLIPNMGYSVSETLYDVDCIQRIVDYFLITSQEANLSASIMVEEGAEFMVEREALTSMTIVASLIDGFLSEIAPDVNMKLSKFETLAATIPDYARPVDDGLYHAIDVYLKAHPWMTELEKEQLCRLMNCQKLSLEASTHAAQNERLPLRVVIQVLFFEQLRLRTTVSGWFFVSDNLDNPHHHLIGEINNGNVIDRMEDEIRLVVPEDDEMKERVSELEKECLDMKEDIEKLVKNKKSWGIFSRSIRLKQKLQSCNSEKSCDFKEPAPLSTLTASIDEQEEHSNDIAEVAAPQGFKFH</sequence>
<evidence type="ECO:0000313" key="8">
    <source>
        <dbReference type="Proteomes" id="UP001154282"/>
    </source>
</evidence>
<dbReference type="SMART" id="SM00225">
    <property type="entry name" value="BTB"/>
    <property type="match status" value="1"/>
</dbReference>
<reference evidence="7" key="1">
    <citation type="submission" date="2022-08" db="EMBL/GenBank/DDBJ databases">
        <authorList>
            <person name="Gutierrez-Valencia J."/>
        </authorList>
    </citation>
    <scope>NUCLEOTIDE SEQUENCE</scope>
</reference>
<evidence type="ECO:0000313" key="7">
    <source>
        <dbReference type="EMBL" id="CAI0375870.1"/>
    </source>
</evidence>
<keyword evidence="4" id="KW-0175">Coiled coil</keyword>
<dbReference type="Gene3D" id="3.30.710.10">
    <property type="entry name" value="Potassium Channel Kv1.1, Chain A"/>
    <property type="match status" value="1"/>
</dbReference>
<proteinExistence type="inferred from homology"/>
<dbReference type="Pfam" id="PF03000">
    <property type="entry name" value="NPH3"/>
    <property type="match status" value="1"/>
</dbReference>
<evidence type="ECO:0000259" key="5">
    <source>
        <dbReference type="PROSITE" id="PS50097"/>
    </source>
</evidence>
<feature type="coiled-coil region" evidence="4">
    <location>
        <begin position="550"/>
        <end position="577"/>
    </location>
</feature>
<keyword evidence="8" id="KW-1185">Reference proteome</keyword>
<evidence type="ECO:0000259" key="6">
    <source>
        <dbReference type="PROSITE" id="PS51649"/>
    </source>
</evidence>
<dbReference type="AlphaFoldDB" id="A0AAV0GS40"/>
<evidence type="ECO:0000256" key="4">
    <source>
        <dbReference type="SAM" id="Coils"/>
    </source>
</evidence>
<comment type="caution">
    <text evidence="7">The sequence shown here is derived from an EMBL/GenBank/DDBJ whole genome shotgun (WGS) entry which is preliminary data.</text>
</comment>
<feature type="domain" description="NPH3" evidence="6">
    <location>
        <begin position="216"/>
        <end position="504"/>
    </location>
</feature>
<protein>
    <recommendedName>
        <fullName evidence="9">Phototropic-responsive NPH3 family protein</fullName>
    </recommendedName>
</protein>
<evidence type="ECO:0008006" key="9">
    <source>
        <dbReference type="Google" id="ProtNLM"/>
    </source>
</evidence>
<dbReference type="Proteomes" id="UP001154282">
    <property type="component" value="Unassembled WGS sequence"/>
</dbReference>
<dbReference type="InterPro" id="IPR000210">
    <property type="entry name" value="BTB/POZ_dom"/>
</dbReference>
<comment type="pathway">
    <text evidence="1">Protein modification; protein ubiquitination.</text>
</comment>
<dbReference type="InterPro" id="IPR027356">
    <property type="entry name" value="NPH3_dom"/>
</dbReference>
<dbReference type="InterPro" id="IPR011333">
    <property type="entry name" value="SKP1/BTB/POZ_sf"/>
</dbReference>
<accession>A0AAV0GS40</accession>
<dbReference type="PROSITE" id="PS50097">
    <property type="entry name" value="BTB"/>
    <property type="match status" value="1"/>
</dbReference>
<keyword evidence="2" id="KW-0833">Ubl conjugation pathway</keyword>
<organism evidence="7 8">
    <name type="scientific">Linum tenue</name>
    <dbReference type="NCBI Taxonomy" id="586396"/>
    <lineage>
        <taxon>Eukaryota</taxon>
        <taxon>Viridiplantae</taxon>
        <taxon>Streptophyta</taxon>
        <taxon>Embryophyta</taxon>
        <taxon>Tracheophyta</taxon>
        <taxon>Spermatophyta</taxon>
        <taxon>Magnoliopsida</taxon>
        <taxon>eudicotyledons</taxon>
        <taxon>Gunneridae</taxon>
        <taxon>Pentapetalae</taxon>
        <taxon>rosids</taxon>
        <taxon>fabids</taxon>
        <taxon>Malpighiales</taxon>
        <taxon>Linaceae</taxon>
        <taxon>Linum</taxon>
    </lineage>
</organism>
<dbReference type="PANTHER" id="PTHR32370">
    <property type="entry name" value="OS12G0117600 PROTEIN"/>
    <property type="match status" value="1"/>
</dbReference>
<evidence type="ECO:0000256" key="3">
    <source>
        <dbReference type="PROSITE-ProRule" id="PRU00982"/>
    </source>
</evidence>
<dbReference type="InterPro" id="IPR043454">
    <property type="entry name" value="NPH3/RPT2-like"/>
</dbReference>
<dbReference type="EMBL" id="CAMGYJ010000002">
    <property type="protein sequence ID" value="CAI0375870.1"/>
    <property type="molecule type" value="Genomic_DNA"/>
</dbReference>
<feature type="domain" description="BTB" evidence="5">
    <location>
        <begin position="28"/>
        <end position="98"/>
    </location>
</feature>
<evidence type="ECO:0000256" key="1">
    <source>
        <dbReference type="ARBA" id="ARBA00004906"/>
    </source>
</evidence>
<dbReference type="Pfam" id="PF00651">
    <property type="entry name" value="BTB"/>
    <property type="match status" value="1"/>
</dbReference>
<dbReference type="PROSITE" id="PS51649">
    <property type="entry name" value="NPH3"/>
    <property type="match status" value="1"/>
</dbReference>
<name>A0AAV0GS40_9ROSI</name>
<gene>
    <name evidence="7" type="ORF">LITE_LOCUS771</name>
</gene>